<dbReference type="GeneID" id="45235118"/>
<gene>
    <name evidence="1" type="ORF">QE380_002888</name>
</gene>
<evidence type="ECO:0000313" key="2">
    <source>
        <dbReference type="Proteomes" id="UP001233360"/>
    </source>
</evidence>
<dbReference type="RefSeq" id="WP_004929402.1">
    <property type="nucleotide sequence ID" value="NZ_BCMA01000019.1"/>
</dbReference>
<reference evidence="1 2" key="1">
    <citation type="submission" date="2023-07" db="EMBL/GenBank/DDBJ databases">
        <title>Functional and genomic diversity of the sorghum phyllosphere microbiome.</title>
        <authorList>
            <person name="Shade A."/>
        </authorList>
    </citation>
    <scope>NUCLEOTIDE SEQUENCE [LARGE SCALE GENOMIC DNA]</scope>
    <source>
        <strain evidence="1 2">SORGH_AS_0887</strain>
    </source>
</reference>
<protein>
    <recommendedName>
        <fullName evidence="3">Type IV secretion protein Rhs</fullName>
    </recommendedName>
</protein>
<comment type="caution">
    <text evidence="1">The sequence shown here is derived from an EMBL/GenBank/DDBJ whole genome shotgun (WGS) entry which is preliminary data.</text>
</comment>
<evidence type="ECO:0008006" key="3">
    <source>
        <dbReference type="Google" id="ProtNLM"/>
    </source>
</evidence>
<evidence type="ECO:0000313" key="1">
    <source>
        <dbReference type="EMBL" id="MDQ1209965.1"/>
    </source>
</evidence>
<dbReference type="Proteomes" id="UP001233360">
    <property type="component" value="Unassembled WGS sequence"/>
</dbReference>
<keyword evidence="2" id="KW-1185">Reference proteome</keyword>
<name>A0ABU0UZG4_ACIBI</name>
<proteinExistence type="predicted"/>
<accession>A0ABU0UZG4</accession>
<dbReference type="EMBL" id="JAUTBK010000002">
    <property type="protein sequence ID" value="MDQ1209965.1"/>
    <property type="molecule type" value="Genomic_DNA"/>
</dbReference>
<sequence length="153" mass="18308">MLMHKFLILRKRSLTVGEIRLAHAIFADHLDLKSICIYAHRLIIKHYAISPNGHIYFNIADWCDDFSTQSIEKQSWLIHELVHVWQYQQGIKLIRKGIFERKYQYVLQQGKQFLHYGIEQQAQMVQDYFLKKHYRQDCDDLAACIPFVSRNNI</sequence>
<organism evidence="1 2">
    <name type="scientific">Acinetobacter baylyi</name>
    <dbReference type="NCBI Taxonomy" id="202950"/>
    <lineage>
        <taxon>Bacteria</taxon>
        <taxon>Pseudomonadati</taxon>
        <taxon>Pseudomonadota</taxon>
        <taxon>Gammaproteobacteria</taxon>
        <taxon>Moraxellales</taxon>
        <taxon>Moraxellaceae</taxon>
        <taxon>Acinetobacter</taxon>
    </lineage>
</organism>